<accession>L2GWE6</accession>
<protein>
    <submittedName>
        <fullName evidence="1">Uncharacterized protein</fullName>
    </submittedName>
</protein>
<sequence length="111" mass="13120">MNRYQLLFPYYIWPEELLKDILPDQVCIFYCWCDCSSPDVVRMFTTILNVFNSFPVHCQDTRLSVRKESLRTFISNCSNRAACYTTLFYFCCCDNTRFIMLAIDTSIYGVP</sequence>
<name>L2GWE6_VAVCU</name>
<dbReference type="Proteomes" id="UP000011081">
    <property type="component" value="Unassembled WGS sequence"/>
</dbReference>
<dbReference type="InParanoid" id="L2GWE6"/>
<dbReference type="AlphaFoldDB" id="L2GWE6"/>
<evidence type="ECO:0000313" key="1">
    <source>
        <dbReference type="EMBL" id="ELA47944.1"/>
    </source>
</evidence>
<dbReference type="GeneID" id="19878414"/>
<organism evidence="1 2">
    <name type="scientific">Vavraia culicis (isolate floridensis)</name>
    <name type="common">Microsporidian parasite</name>
    <dbReference type="NCBI Taxonomy" id="948595"/>
    <lineage>
        <taxon>Eukaryota</taxon>
        <taxon>Fungi</taxon>
        <taxon>Fungi incertae sedis</taxon>
        <taxon>Microsporidia</taxon>
        <taxon>Pleistophoridae</taxon>
        <taxon>Vavraia</taxon>
    </lineage>
</organism>
<gene>
    <name evidence="1" type="ORF">VCUG_00527</name>
</gene>
<evidence type="ECO:0000313" key="2">
    <source>
        <dbReference type="Proteomes" id="UP000011081"/>
    </source>
</evidence>
<dbReference type="RefSeq" id="XP_008073548.1">
    <property type="nucleotide sequence ID" value="XM_008075357.1"/>
</dbReference>
<dbReference type="HOGENOM" id="CLU_2160317_0_0_1"/>
<proteinExistence type="predicted"/>
<reference evidence="2" key="1">
    <citation type="submission" date="2011-03" db="EMBL/GenBank/DDBJ databases">
        <title>The genome sequence of Vavraia culicis strain floridensis.</title>
        <authorList>
            <consortium name="The Broad Institute Genome Sequencing Platform"/>
            <person name="Cuomo C."/>
            <person name="Becnel J."/>
            <person name="Sanscrainte N."/>
            <person name="Young S.K."/>
            <person name="Zeng Q."/>
            <person name="Gargeya S."/>
            <person name="Fitzgerald M."/>
            <person name="Haas B."/>
            <person name="Abouelleil A."/>
            <person name="Alvarado L."/>
            <person name="Arachchi H.M."/>
            <person name="Berlin A."/>
            <person name="Chapman S.B."/>
            <person name="Gearin G."/>
            <person name="Goldberg J."/>
            <person name="Griggs A."/>
            <person name="Gujja S."/>
            <person name="Hansen M."/>
            <person name="Heiman D."/>
            <person name="Howarth C."/>
            <person name="Larimer J."/>
            <person name="Lui A."/>
            <person name="MacDonald P.J.P."/>
            <person name="McCowen C."/>
            <person name="Montmayeur A."/>
            <person name="Murphy C."/>
            <person name="Neiman D."/>
            <person name="Pearson M."/>
            <person name="Priest M."/>
            <person name="Roberts A."/>
            <person name="Saif S."/>
            <person name="Shea T."/>
            <person name="Sisk P."/>
            <person name="Stolte C."/>
            <person name="Sykes S."/>
            <person name="Wortman J."/>
            <person name="Nusbaum C."/>
            <person name="Birren B."/>
        </authorList>
    </citation>
    <scope>NUCLEOTIDE SEQUENCE [LARGE SCALE GENOMIC DNA]</scope>
    <source>
        <strain evidence="2">floridensis</strain>
    </source>
</reference>
<keyword evidence="2" id="KW-1185">Reference proteome</keyword>
<dbReference type="EMBL" id="GL877409">
    <property type="protein sequence ID" value="ELA47944.1"/>
    <property type="molecule type" value="Genomic_DNA"/>
</dbReference>
<dbReference type="VEuPathDB" id="MicrosporidiaDB:VCUG_00527"/>